<accession>A0A382CRJ4</accession>
<dbReference type="EMBL" id="UINC01035779">
    <property type="protein sequence ID" value="SVB28735.1"/>
    <property type="molecule type" value="Genomic_DNA"/>
</dbReference>
<evidence type="ECO:0000313" key="1">
    <source>
        <dbReference type="EMBL" id="SVB28735.1"/>
    </source>
</evidence>
<organism evidence="1">
    <name type="scientific">marine metagenome</name>
    <dbReference type="NCBI Taxonomy" id="408172"/>
    <lineage>
        <taxon>unclassified sequences</taxon>
        <taxon>metagenomes</taxon>
        <taxon>ecological metagenomes</taxon>
    </lineage>
</organism>
<name>A0A382CRJ4_9ZZZZ</name>
<sequence length="30" mass="3468">MEQEEIIPSNWCIHPIHICGEVGRSNRYGV</sequence>
<reference evidence="1" key="1">
    <citation type="submission" date="2018-05" db="EMBL/GenBank/DDBJ databases">
        <authorList>
            <person name="Lanie J.A."/>
            <person name="Ng W.-L."/>
            <person name="Kazmierczak K.M."/>
            <person name="Andrzejewski T.M."/>
            <person name="Davidsen T.M."/>
            <person name="Wayne K.J."/>
            <person name="Tettelin H."/>
            <person name="Glass J.I."/>
            <person name="Rusch D."/>
            <person name="Podicherti R."/>
            <person name="Tsui H.-C.T."/>
            <person name="Winkler M.E."/>
        </authorList>
    </citation>
    <scope>NUCLEOTIDE SEQUENCE</scope>
</reference>
<dbReference type="AlphaFoldDB" id="A0A382CRJ4"/>
<gene>
    <name evidence="1" type="ORF">METZ01_LOCUS181589</name>
</gene>
<protein>
    <submittedName>
        <fullName evidence="1">Uncharacterized protein</fullName>
    </submittedName>
</protein>
<proteinExistence type="predicted"/>